<dbReference type="RefSeq" id="WP_183951092.1">
    <property type="nucleotide sequence ID" value="NZ_JACIDH010000003.1"/>
</dbReference>
<protein>
    <submittedName>
        <fullName evidence="2">Uncharacterized protein</fullName>
    </submittedName>
</protein>
<organism evidence="2 3">
    <name type="scientific">Sphingomonas pseudosanguinis</name>
    <dbReference type="NCBI Taxonomy" id="413712"/>
    <lineage>
        <taxon>Bacteria</taxon>
        <taxon>Pseudomonadati</taxon>
        <taxon>Pseudomonadota</taxon>
        <taxon>Alphaproteobacteria</taxon>
        <taxon>Sphingomonadales</taxon>
        <taxon>Sphingomonadaceae</taxon>
        <taxon>Sphingomonas</taxon>
    </lineage>
</organism>
<gene>
    <name evidence="2" type="ORF">GGR48_001337</name>
</gene>
<comment type="caution">
    <text evidence="2">The sequence shown here is derived from an EMBL/GenBank/DDBJ whole genome shotgun (WGS) entry which is preliminary data.</text>
</comment>
<dbReference type="EMBL" id="JACIDH010000003">
    <property type="protein sequence ID" value="MBB3878918.1"/>
    <property type="molecule type" value="Genomic_DNA"/>
</dbReference>
<accession>A0A7W6ABG8</accession>
<sequence>MMRARLSLAVLCTLVSTGAMAATSHSWGKPGATREAFERGSRDCMLKAARRDVSSDKPTEKYLRGFEALERENNMPPMPAIPGDDQNFVRSERQVLLRRMYRPDQHVDTLQGQLQAEVDRCLIAAGYIRFTLTRAQERTLRHLRPGSEAREAYLYTLGSDSRIVEAQKVMEP</sequence>
<dbReference type="Proteomes" id="UP000538670">
    <property type="component" value="Unassembled WGS sequence"/>
</dbReference>
<evidence type="ECO:0000313" key="3">
    <source>
        <dbReference type="Proteomes" id="UP000538670"/>
    </source>
</evidence>
<feature type="chain" id="PRO_5031431629" evidence="1">
    <location>
        <begin position="22"/>
        <end position="172"/>
    </location>
</feature>
<keyword evidence="1" id="KW-0732">Signal</keyword>
<keyword evidence="3" id="KW-1185">Reference proteome</keyword>
<reference evidence="2 3" key="1">
    <citation type="submission" date="2020-08" db="EMBL/GenBank/DDBJ databases">
        <title>Genomic Encyclopedia of Type Strains, Phase IV (KMG-IV): sequencing the most valuable type-strain genomes for metagenomic binning, comparative biology and taxonomic classification.</title>
        <authorList>
            <person name="Goeker M."/>
        </authorList>
    </citation>
    <scope>NUCLEOTIDE SEQUENCE [LARGE SCALE GENOMIC DNA]</scope>
    <source>
        <strain evidence="2 3">DSM 19512</strain>
    </source>
</reference>
<dbReference type="AlphaFoldDB" id="A0A7W6ABG8"/>
<feature type="signal peptide" evidence="1">
    <location>
        <begin position="1"/>
        <end position="21"/>
    </location>
</feature>
<name>A0A7W6ABG8_9SPHN</name>
<proteinExistence type="predicted"/>
<evidence type="ECO:0000256" key="1">
    <source>
        <dbReference type="SAM" id="SignalP"/>
    </source>
</evidence>
<evidence type="ECO:0000313" key="2">
    <source>
        <dbReference type="EMBL" id="MBB3878918.1"/>
    </source>
</evidence>